<feature type="compositionally biased region" description="Basic and acidic residues" evidence="10">
    <location>
        <begin position="656"/>
        <end position="665"/>
    </location>
</feature>
<dbReference type="GO" id="GO:0000779">
    <property type="term" value="C:condensed chromosome, centromeric region"/>
    <property type="evidence" value="ECO:0007669"/>
    <property type="project" value="UniProtKB-ARBA"/>
</dbReference>
<dbReference type="EMBL" id="MCFA01000141">
    <property type="protein sequence ID" value="ORY03944.1"/>
    <property type="molecule type" value="Genomic_DNA"/>
</dbReference>
<comment type="caution">
    <text evidence="13">The sequence shown here is derived from an EMBL/GenBank/DDBJ whole genome shotgun (WGS) entry which is preliminary data.</text>
</comment>
<comment type="similarity">
    <text evidence="2">Belongs to the shugoshin family.</text>
</comment>
<feature type="region of interest" description="Disordered" evidence="10">
    <location>
        <begin position="560"/>
        <end position="771"/>
    </location>
</feature>
<evidence type="ECO:0000313" key="13">
    <source>
        <dbReference type="EMBL" id="ORY03944.1"/>
    </source>
</evidence>
<feature type="domain" description="Shugoshin C-terminal" evidence="11">
    <location>
        <begin position="427"/>
        <end position="450"/>
    </location>
</feature>
<dbReference type="GO" id="GO:0005634">
    <property type="term" value="C:nucleus"/>
    <property type="evidence" value="ECO:0007669"/>
    <property type="project" value="InterPro"/>
</dbReference>
<accession>A0A1Y1Z1F2</accession>
<keyword evidence="7" id="KW-0131">Cell cycle</keyword>
<feature type="region of interest" description="Disordered" evidence="10">
    <location>
        <begin position="168"/>
        <end position="534"/>
    </location>
</feature>
<dbReference type="GO" id="GO:0051301">
    <property type="term" value="P:cell division"/>
    <property type="evidence" value="ECO:0007669"/>
    <property type="project" value="UniProtKB-KW"/>
</dbReference>
<evidence type="ECO:0000256" key="4">
    <source>
        <dbReference type="ARBA" id="ARBA00022618"/>
    </source>
</evidence>
<evidence type="ECO:0000256" key="7">
    <source>
        <dbReference type="ARBA" id="ARBA00023306"/>
    </source>
</evidence>
<evidence type="ECO:0000256" key="1">
    <source>
        <dbReference type="ARBA" id="ARBA00004584"/>
    </source>
</evidence>
<dbReference type="GO" id="GO:0045132">
    <property type="term" value="P:meiotic chromosome segregation"/>
    <property type="evidence" value="ECO:0007669"/>
    <property type="project" value="InterPro"/>
</dbReference>
<evidence type="ECO:0000313" key="14">
    <source>
        <dbReference type="Proteomes" id="UP000193144"/>
    </source>
</evidence>
<feature type="compositionally biased region" description="Polar residues" evidence="10">
    <location>
        <begin position="584"/>
        <end position="601"/>
    </location>
</feature>
<reference evidence="13 14" key="1">
    <citation type="submission" date="2016-07" db="EMBL/GenBank/DDBJ databases">
        <title>Pervasive Adenine N6-methylation of Active Genes in Fungi.</title>
        <authorList>
            <consortium name="DOE Joint Genome Institute"/>
            <person name="Mondo S.J."/>
            <person name="Dannebaum R.O."/>
            <person name="Kuo R.C."/>
            <person name="Labutti K."/>
            <person name="Haridas S."/>
            <person name="Kuo A."/>
            <person name="Salamov A."/>
            <person name="Ahrendt S.R."/>
            <person name="Lipzen A."/>
            <person name="Sullivan W."/>
            <person name="Andreopoulos W.B."/>
            <person name="Clum A."/>
            <person name="Lindquist E."/>
            <person name="Daum C."/>
            <person name="Ramamoorthy G.K."/>
            <person name="Gryganskyi A."/>
            <person name="Culley D."/>
            <person name="Magnuson J.K."/>
            <person name="James T.Y."/>
            <person name="O'Malley M.A."/>
            <person name="Stajich J.E."/>
            <person name="Spatafora J.W."/>
            <person name="Visel A."/>
            <person name="Grigoriev I.V."/>
        </authorList>
    </citation>
    <scope>NUCLEOTIDE SEQUENCE [LARGE SCALE GENOMIC DNA]</scope>
    <source>
        <strain evidence="13 14">CBS 115471</strain>
    </source>
</reference>
<dbReference type="Pfam" id="PF07557">
    <property type="entry name" value="Shugoshin_C"/>
    <property type="match status" value="1"/>
</dbReference>
<feature type="compositionally biased region" description="Basic and acidic residues" evidence="10">
    <location>
        <begin position="332"/>
        <end position="341"/>
    </location>
</feature>
<dbReference type="STRING" id="1231657.A0A1Y1Z1F2"/>
<evidence type="ECO:0000256" key="2">
    <source>
        <dbReference type="ARBA" id="ARBA00010845"/>
    </source>
</evidence>
<dbReference type="Proteomes" id="UP000193144">
    <property type="component" value="Unassembled WGS sequence"/>
</dbReference>
<comment type="subcellular location">
    <subcellularLocation>
        <location evidence="1">Chromosome</location>
        <location evidence="1">Centromere</location>
    </subcellularLocation>
</comment>
<proteinExistence type="inferred from homology"/>
<evidence type="ECO:0000256" key="3">
    <source>
        <dbReference type="ARBA" id="ARBA00022454"/>
    </source>
</evidence>
<keyword evidence="3" id="KW-0158">Chromosome</keyword>
<dbReference type="InterPro" id="IPR011515">
    <property type="entry name" value="Shugoshin_C"/>
</dbReference>
<feature type="domain" description="Shugoshin N-terminal coiled-coil" evidence="12">
    <location>
        <begin position="21"/>
        <end position="65"/>
    </location>
</feature>
<evidence type="ECO:0000256" key="6">
    <source>
        <dbReference type="ARBA" id="ARBA00023054"/>
    </source>
</evidence>
<keyword evidence="8" id="KW-0137">Centromere</keyword>
<protein>
    <recommendedName>
        <fullName evidence="15">Shugoshin</fullName>
    </recommendedName>
</protein>
<feature type="compositionally biased region" description="Polar residues" evidence="10">
    <location>
        <begin position="354"/>
        <end position="363"/>
    </location>
</feature>
<feature type="compositionally biased region" description="Low complexity" evidence="10">
    <location>
        <begin position="395"/>
        <end position="405"/>
    </location>
</feature>
<evidence type="ECO:0000259" key="12">
    <source>
        <dbReference type="Pfam" id="PF07558"/>
    </source>
</evidence>
<dbReference type="AlphaFoldDB" id="A0A1Y1Z1F2"/>
<feature type="compositionally biased region" description="Basic and acidic residues" evidence="10">
    <location>
        <begin position="497"/>
        <end position="516"/>
    </location>
</feature>
<evidence type="ECO:0008006" key="15">
    <source>
        <dbReference type="Google" id="ProtNLM"/>
    </source>
</evidence>
<dbReference type="InterPro" id="IPR011516">
    <property type="entry name" value="Shugoshin_N"/>
</dbReference>
<evidence type="ECO:0000256" key="10">
    <source>
        <dbReference type="SAM" id="MobiDB-lite"/>
    </source>
</evidence>
<sequence>MARLNEPPPAPGPSAETVDIVKRRFLRQNRELAKTNSQQSIRIRNLESEGSRLLAENLTLREQVLQLQNALESHSNRPSFENIDAVKDRLEAKVQELGGLIAELGQLQKPDTRPRCKSQTAATRRSPDERQWRSGLGLQEVENAMLPTIAEDKFYPRKTMNAEELRGILEDPDSQSPDLGPPPISRFEDEEPIAFDPSPSPETTPEEQVEVAEPALSSNLETRRKRRESNPKISIRRISVFESPPETSDEGNAKTVRAGAKRKLSVREDEEKPGAGGDSQQEPFRFSRKNAPSSNSEGAPDQEARQRSPERPALASKPVNTDTVMSPKKQRNTLDKLEKKPLLSSRSTRGRLTITRNTTQQDMPSLRIPTEPAPTEEIHLDSLPPKTPAAEDIFSPPSTEPSTSRPESKDTPPPGDLTSGDQNGLSGRPSRRARAQVSYKEPSLAAKMRRPSEKLVDAVYPHSESKPAAQPPIPGSGNIIIKRESVEGSGTWSALPLRDDGEVGSPLREKLGRREGSGGQGTESVTDVSDKPRLSLNSSAASNAISALINGSAVARKKNLNQNQAQAATTATSQTGPDSESKHLPSSTTRKQGGASATEQPVSDDLAIFDFKDSSPNEASASATANARPRIDLAKSARGARRHSAVPISASVPNPPEDRKAEPKTKAASGALPSLHTRTGSGARNVSFSINSGQGQGQGKSSMAAKAGIKERERERERDRDRDRDREKEKKTGSGLPTSSSLKELKDAEMDAASASLRTERAASRRKSMML</sequence>
<evidence type="ECO:0000256" key="8">
    <source>
        <dbReference type="ARBA" id="ARBA00023328"/>
    </source>
</evidence>
<dbReference type="Pfam" id="PF07558">
    <property type="entry name" value="Shugoshin_N"/>
    <property type="match status" value="1"/>
</dbReference>
<evidence type="ECO:0000259" key="11">
    <source>
        <dbReference type="Pfam" id="PF07557"/>
    </source>
</evidence>
<name>A0A1Y1Z1F2_9PLEO</name>
<feature type="region of interest" description="Disordered" evidence="10">
    <location>
        <begin position="109"/>
        <end position="135"/>
    </location>
</feature>
<keyword evidence="5" id="KW-0159">Chromosome partition</keyword>
<evidence type="ECO:0000256" key="9">
    <source>
        <dbReference type="SAM" id="Coils"/>
    </source>
</evidence>
<feature type="coiled-coil region" evidence="9">
    <location>
        <begin position="29"/>
        <end position="77"/>
    </location>
</feature>
<organism evidence="13 14">
    <name type="scientific">Clohesyomyces aquaticus</name>
    <dbReference type="NCBI Taxonomy" id="1231657"/>
    <lineage>
        <taxon>Eukaryota</taxon>
        <taxon>Fungi</taxon>
        <taxon>Dikarya</taxon>
        <taxon>Ascomycota</taxon>
        <taxon>Pezizomycotina</taxon>
        <taxon>Dothideomycetes</taxon>
        <taxon>Pleosporomycetidae</taxon>
        <taxon>Pleosporales</taxon>
        <taxon>Lindgomycetaceae</taxon>
        <taxon>Clohesyomyces</taxon>
    </lineage>
</organism>
<feature type="compositionally biased region" description="Low complexity" evidence="10">
    <location>
        <begin position="561"/>
        <end position="575"/>
    </location>
</feature>
<feature type="compositionally biased region" description="Basic and acidic residues" evidence="10">
    <location>
        <begin position="708"/>
        <end position="732"/>
    </location>
</feature>
<keyword evidence="14" id="KW-1185">Reference proteome</keyword>
<evidence type="ECO:0000256" key="5">
    <source>
        <dbReference type="ARBA" id="ARBA00022829"/>
    </source>
</evidence>
<dbReference type="OrthoDB" id="5394106at2759"/>
<keyword evidence="6 9" id="KW-0175">Coiled coil</keyword>
<feature type="compositionally biased region" description="Polar residues" evidence="10">
    <location>
        <begin position="676"/>
        <end position="692"/>
    </location>
</feature>
<gene>
    <name evidence="13" type="ORF">BCR34DRAFT_491981</name>
</gene>
<feature type="compositionally biased region" description="Polar residues" evidence="10">
    <location>
        <begin position="616"/>
        <end position="625"/>
    </location>
</feature>
<keyword evidence="4" id="KW-0132">Cell division</keyword>